<evidence type="ECO:0000313" key="2">
    <source>
        <dbReference type="Proteomes" id="UP000324800"/>
    </source>
</evidence>
<comment type="caution">
    <text evidence="1">The sequence shown here is derived from an EMBL/GenBank/DDBJ whole genome shotgun (WGS) entry which is preliminary data.</text>
</comment>
<organism evidence="1 2">
    <name type="scientific">Streblomastix strix</name>
    <dbReference type="NCBI Taxonomy" id="222440"/>
    <lineage>
        <taxon>Eukaryota</taxon>
        <taxon>Metamonada</taxon>
        <taxon>Preaxostyla</taxon>
        <taxon>Oxymonadida</taxon>
        <taxon>Streblomastigidae</taxon>
        <taxon>Streblomastix</taxon>
    </lineage>
</organism>
<dbReference type="AlphaFoldDB" id="A0A5J4UDM5"/>
<evidence type="ECO:0000313" key="1">
    <source>
        <dbReference type="EMBL" id="KAA6368896.1"/>
    </source>
</evidence>
<gene>
    <name evidence="1" type="ORF">EZS28_035576</name>
</gene>
<dbReference type="EMBL" id="SNRW01016886">
    <property type="protein sequence ID" value="KAA6368896.1"/>
    <property type="molecule type" value="Genomic_DNA"/>
</dbReference>
<protein>
    <submittedName>
        <fullName evidence="1">Uncharacterized protein</fullName>
    </submittedName>
</protein>
<accession>A0A5J4UDM5</accession>
<dbReference type="Proteomes" id="UP000324800">
    <property type="component" value="Unassembled WGS sequence"/>
</dbReference>
<proteinExistence type="predicted"/>
<reference evidence="1 2" key="1">
    <citation type="submission" date="2019-03" db="EMBL/GenBank/DDBJ databases">
        <title>Single cell metagenomics reveals metabolic interactions within the superorganism composed of flagellate Streblomastix strix and complex community of Bacteroidetes bacteria on its surface.</title>
        <authorList>
            <person name="Treitli S.C."/>
            <person name="Kolisko M."/>
            <person name="Husnik F."/>
            <person name="Keeling P."/>
            <person name="Hampl V."/>
        </authorList>
    </citation>
    <scope>NUCLEOTIDE SEQUENCE [LARGE SCALE GENOMIC DNA]</scope>
    <source>
        <strain evidence="1">ST1C</strain>
    </source>
</reference>
<sequence>SKFNISSVSADQPEVLSKPFQEEIIEALLNVVNDGMKIDDGKKTVMKCQVQIQIEQLNAIGGDGEGENDCLLSELE</sequence>
<name>A0A5J4UDM5_9EUKA</name>
<feature type="non-terminal residue" evidence="1">
    <location>
        <position position="1"/>
    </location>
</feature>